<dbReference type="RefSeq" id="WP_230499826.1">
    <property type="nucleotide sequence ID" value="NZ_CAKJTJ010000002.1"/>
</dbReference>
<organism evidence="2 3">
    <name type="scientific">Sutcliffiella rhizosphaerae</name>
    <dbReference type="NCBI Taxonomy" id="2880967"/>
    <lineage>
        <taxon>Bacteria</taxon>
        <taxon>Bacillati</taxon>
        <taxon>Bacillota</taxon>
        <taxon>Bacilli</taxon>
        <taxon>Bacillales</taxon>
        <taxon>Bacillaceae</taxon>
        <taxon>Sutcliffiella</taxon>
    </lineage>
</organism>
<reference evidence="2 3" key="1">
    <citation type="submission" date="2021-10" db="EMBL/GenBank/DDBJ databases">
        <authorList>
            <person name="Criscuolo A."/>
        </authorList>
    </citation>
    <scope>NUCLEOTIDE SEQUENCE [LARGE SCALE GENOMIC DNA]</scope>
    <source>
        <strain evidence="3">CIP 111883</strain>
    </source>
</reference>
<dbReference type="Pfam" id="PF00903">
    <property type="entry name" value="Glyoxalase"/>
    <property type="match status" value="1"/>
</dbReference>
<proteinExistence type="predicted"/>
<dbReference type="EMBL" id="CAKJTJ010000002">
    <property type="protein sequence ID" value="CAG9619901.1"/>
    <property type="molecule type" value="Genomic_DNA"/>
</dbReference>
<dbReference type="PANTHER" id="PTHR39175:SF1">
    <property type="entry name" value="FAMILY PROTEIN, PUTATIVE (AFU_ORTHOLOGUE AFUA_3G15060)-RELATED"/>
    <property type="match status" value="1"/>
</dbReference>
<dbReference type="Proteomes" id="UP000789833">
    <property type="component" value="Unassembled WGS sequence"/>
</dbReference>
<sequence>MNITVQRLHHIQLCIPTGQEETARSFYTDILGFKEIPKPESLLKNGGLWYSVGNIELHIGTEAMGAEKSKRHPAFEVEHLKLVKKFLKSHQINVKKEIPIPGIIRFSFLDPFGNRIEFMEILKIKH</sequence>
<dbReference type="Gene3D" id="3.10.180.10">
    <property type="entry name" value="2,3-Dihydroxybiphenyl 1,2-Dioxygenase, domain 1"/>
    <property type="match status" value="1"/>
</dbReference>
<evidence type="ECO:0000259" key="1">
    <source>
        <dbReference type="PROSITE" id="PS51819"/>
    </source>
</evidence>
<dbReference type="PANTHER" id="PTHR39175">
    <property type="entry name" value="FAMILY PROTEIN, PUTATIVE (AFU_ORTHOLOGUE AFUA_3G15060)-RELATED"/>
    <property type="match status" value="1"/>
</dbReference>
<protein>
    <recommendedName>
        <fullName evidence="1">VOC domain-containing protein</fullName>
    </recommendedName>
</protein>
<keyword evidence="3" id="KW-1185">Reference proteome</keyword>
<evidence type="ECO:0000313" key="3">
    <source>
        <dbReference type="Proteomes" id="UP000789833"/>
    </source>
</evidence>
<comment type="caution">
    <text evidence="2">The sequence shown here is derived from an EMBL/GenBank/DDBJ whole genome shotgun (WGS) entry which is preliminary data.</text>
</comment>
<dbReference type="PROSITE" id="PS51819">
    <property type="entry name" value="VOC"/>
    <property type="match status" value="1"/>
</dbReference>
<accession>A0ABN8A691</accession>
<dbReference type="InterPro" id="IPR029068">
    <property type="entry name" value="Glyas_Bleomycin-R_OHBP_Dase"/>
</dbReference>
<dbReference type="SUPFAM" id="SSF54593">
    <property type="entry name" value="Glyoxalase/Bleomycin resistance protein/Dihydroxybiphenyl dioxygenase"/>
    <property type="match status" value="1"/>
</dbReference>
<gene>
    <name evidence="2" type="ORF">BACCIP111883_00669</name>
</gene>
<dbReference type="InterPro" id="IPR004360">
    <property type="entry name" value="Glyas_Fos-R_dOase_dom"/>
</dbReference>
<name>A0ABN8A691_9BACI</name>
<dbReference type="InterPro" id="IPR037523">
    <property type="entry name" value="VOC_core"/>
</dbReference>
<evidence type="ECO:0000313" key="2">
    <source>
        <dbReference type="EMBL" id="CAG9619901.1"/>
    </source>
</evidence>
<feature type="domain" description="VOC" evidence="1">
    <location>
        <begin position="7"/>
        <end position="121"/>
    </location>
</feature>